<keyword evidence="5" id="KW-0969">Cilium</keyword>
<dbReference type="PANTHER" id="PTHR39190">
    <property type="entry name" value="FLAGELLAR ASSEMBLY FACTOR FLIW"/>
    <property type="match status" value="1"/>
</dbReference>
<comment type="subunit">
    <text evidence="4">Interacts with translational regulator CsrA and flagellin(s).</text>
</comment>
<dbReference type="RefSeq" id="WP_053596383.1">
    <property type="nucleotide sequence ID" value="NZ_CP067341.1"/>
</dbReference>
<evidence type="ECO:0000256" key="1">
    <source>
        <dbReference type="ARBA" id="ARBA00022490"/>
    </source>
</evidence>
<keyword evidence="6" id="KW-1185">Reference proteome</keyword>
<dbReference type="Gene3D" id="2.30.290.10">
    <property type="entry name" value="BH3618-like"/>
    <property type="match status" value="1"/>
</dbReference>
<keyword evidence="1 4" id="KW-0963">Cytoplasm</keyword>
<evidence type="ECO:0000313" key="6">
    <source>
        <dbReference type="Proteomes" id="UP000596049"/>
    </source>
</evidence>
<comment type="subcellular location">
    <subcellularLocation>
        <location evidence="4">Cytoplasm</location>
    </subcellularLocation>
</comment>
<comment type="similarity">
    <text evidence="4">Belongs to the FliW family.</text>
</comment>
<keyword evidence="2 4" id="KW-1005">Bacterial flagellum biogenesis</keyword>
<protein>
    <recommendedName>
        <fullName evidence="4">Flagellar assembly factor FliW</fullName>
    </recommendedName>
</protein>
<dbReference type="Proteomes" id="UP000596049">
    <property type="component" value="Chromosome"/>
</dbReference>
<evidence type="ECO:0000256" key="2">
    <source>
        <dbReference type="ARBA" id="ARBA00022795"/>
    </source>
</evidence>
<evidence type="ECO:0000256" key="4">
    <source>
        <dbReference type="HAMAP-Rule" id="MF_01185"/>
    </source>
</evidence>
<keyword evidence="4" id="KW-0143">Chaperone</keyword>
<proteinExistence type="inferred from homology"/>
<dbReference type="InterPro" id="IPR003775">
    <property type="entry name" value="Flagellar_assembly_factor_FliW"/>
</dbReference>
<dbReference type="SUPFAM" id="SSF141457">
    <property type="entry name" value="BH3618-like"/>
    <property type="match status" value="1"/>
</dbReference>
<accession>A0ABX7ATE1</accession>
<dbReference type="EMBL" id="CP067341">
    <property type="protein sequence ID" value="QQP13243.1"/>
    <property type="molecule type" value="Genomic_DNA"/>
</dbReference>
<dbReference type="Pfam" id="PF02623">
    <property type="entry name" value="FliW"/>
    <property type="match status" value="1"/>
</dbReference>
<evidence type="ECO:0000313" key="5">
    <source>
        <dbReference type="EMBL" id="QQP13243.1"/>
    </source>
</evidence>
<evidence type="ECO:0000256" key="3">
    <source>
        <dbReference type="ARBA" id="ARBA00022845"/>
    </source>
</evidence>
<sequence length="147" mass="16823">MKIATKFLGEVEISEQDILTFEQGLLGLENEKKFVILPIDADLPLAILQSVEHTEIGFVVAYPFVFKKDYSFDISEDDREQLQIEKEENVLTYSIVTMKETFQESTINLLAPIIVNMDKKCGKQIVLQDNKSYPLRYPMQTLEGSAK</sequence>
<name>A0ABX7ATE1_9BACI</name>
<keyword evidence="5" id="KW-0282">Flagellum</keyword>
<dbReference type="InterPro" id="IPR024046">
    <property type="entry name" value="Flagellar_assmbl_FliW_dom_sf"/>
</dbReference>
<dbReference type="HAMAP" id="MF_01185">
    <property type="entry name" value="FliW"/>
    <property type="match status" value="1"/>
</dbReference>
<reference evidence="5 6" key="1">
    <citation type="submission" date="2020-01" db="EMBL/GenBank/DDBJ databases">
        <authorList>
            <person name="Liu G."/>
            <person name="Liu B."/>
        </authorList>
    </citation>
    <scope>NUCLEOTIDE SEQUENCE [LARGE SCALE GENOMIC DNA]</scope>
    <source>
        <strain evidence="5 6">FJAT-51161</strain>
    </source>
</reference>
<comment type="function">
    <text evidence="4">Acts as an anti-CsrA protein, binds CsrA and prevents it from repressing translation of its target genes, one of which is flagellin. Binds to flagellin and participates in the assembly of the flagellum.</text>
</comment>
<keyword evidence="3 4" id="KW-0810">Translation regulation</keyword>
<gene>
    <name evidence="4" type="primary">fliW</name>
    <name evidence="5" type="ORF">FJQ98_04000</name>
</gene>
<organism evidence="5 6">
    <name type="scientific">Lysinibacillus agricola</name>
    <dbReference type="NCBI Taxonomy" id="2590012"/>
    <lineage>
        <taxon>Bacteria</taxon>
        <taxon>Bacillati</taxon>
        <taxon>Bacillota</taxon>
        <taxon>Bacilli</taxon>
        <taxon>Bacillales</taxon>
        <taxon>Bacillaceae</taxon>
        <taxon>Lysinibacillus</taxon>
    </lineage>
</organism>
<dbReference type="PANTHER" id="PTHR39190:SF1">
    <property type="entry name" value="FLAGELLAR ASSEMBLY FACTOR FLIW"/>
    <property type="match status" value="1"/>
</dbReference>
<dbReference type="NCBIfam" id="NF009793">
    <property type="entry name" value="PRK13285.1-1"/>
    <property type="match status" value="1"/>
</dbReference>
<keyword evidence="5" id="KW-0966">Cell projection</keyword>